<name>A0A644W452_9ZZZZ</name>
<comment type="caution">
    <text evidence="2">The sequence shown here is derived from an EMBL/GenBank/DDBJ whole genome shotgun (WGS) entry which is preliminary data.</text>
</comment>
<dbReference type="EMBL" id="VSSQ01000614">
    <property type="protein sequence ID" value="MPL98534.1"/>
    <property type="molecule type" value="Genomic_DNA"/>
</dbReference>
<protein>
    <submittedName>
        <fullName evidence="2">Uncharacterized protein</fullName>
    </submittedName>
</protein>
<feature type="transmembrane region" description="Helical" evidence="1">
    <location>
        <begin position="6"/>
        <end position="28"/>
    </location>
</feature>
<keyword evidence="1" id="KW-1133">Transmembrane helix</keyword>
<reference evidence="2" key="1">
    <citation type="submission" date="2019-08" db="EMBL/GenBank/DDBJ databases">
        <authorList>
            <person name="Kucharzyk K."/>
            <person name="Murdoch R.W."/>
            <person name="Higgins S."/>
            <person name="Loffler F."/>
        </authorList>
    </citation>
    <scope>NUCLEOTIDE SEQUENCE</scope>
</reference>
<accession>A0A644W452</accession>
<sequence>MKKKTRNIILISAITAFIITIICINCYVDRRSEVAREEFRNSEFGGKVDTIFPITRGALIEFMDSSYITLGIEGTVLLGRVHHGDSLKKIKGVNGFTIITENNVGNFIKVGR</sequence>
<keyword evidence="1" id="KW-0812">Transmembrane</keyword>
<evidence type="ECO:0000313" key="2">
    <source>
        <dbReference type="EMBL" id="MPL98534.1"/>
    </source>
</evidence>
<organism evidence="2">
    <name type="scientific">bioreactor metagenome</name>
    <dbReference type="NCBI Taxonomy" id="1076179"/>
    <lineage>
        <taxon>unclassified sequences</taxon>
        <taxon>metagenomes</taxon>
        <taxon>ecological metagenomes</taxon>
    </lineage>
</organism>
<proteinExistence type="predicted"/>
<gene>
    <name evidence="2" type="ORF">SDC9_44740</name>
</gene>
<keyword evidence="1" id="KW-0472">Membrane</keyword>
<dbReference type="AlphaFoldDB" id="A0A644W452"/>
<evidence type="ECO:0000256" key="1">
    <source>
        <dbReference type="SAM" id="Phobius"/>
    </source>
</evidence>